<gene>
    <name evidence="1" type="ORF">NCTC9426_00183</name>
</gene>
<protein>
    <submittedName>
        <fullName evidence="1">Uncharacterized protein</fullName>
    </submittedName>
</protein>
<dbReference type="AlphaFoldDB" id="A0A1T0A1X6"/>
<organism evidence="1 2">
    <name type="scientific">Moraxella bovis</name>
    <dbReference type="NCBI Taxonomy" id="476"/>
    <lineage>
        <taxon>Bacteria</taxon>
        <taxon>Pseudomonadati</taxon>
        <taxon>Pseudomonadota</taxon>
        <taxon>Gammaproteobacteria</taxon>
        <taxon>Moraxellales</taxon>
        <taxon>Moraxellaceae</taxon>
        <taxon>Moraxella</taxon>
    </lineage>
</organism>
<accession>A0A1T0A1X6</accession>
<name>A0A1T0A1X6_MORBO</name>
<dbReference type="EMBL" id="UGPZ01000002">
    <property type="protein sequence ID" value="STY90177.1"/>
    <property type="molecule type" value="Genomic_DNA"/>
</dbReference>
<dbReference type="RefSeq" id="WP_078274134.1">
    <property type="nucleotide sequence ID" value="NZ_MUXV01000025.1"/>
</dbReference>
<reference evidence="1 2" key="1">
    <citation type="submission" date="2018-06" db="EMBL/GenBank/DDBJ databases">
        <authorList>
            <consortium name="Pathogen Informatics"/>
            <person name="Doyle S."/>
        </authorList>
    </citation>
    <scope>NUCLEOTIDE SEQUENCE [LARGE SCALE GENOMIC DNA]</scope>
    <source>
        <strain evidence="1 2">NCTC9426</strain>
    </source>
</reference>
<evidence type="ECO:0000313" key="1">
    <source>
        <dbReference type="EMBL" id="STY90177.1"/>
    </source>
</evidence>
<evidence type="ECO:0000313" key="2">
    <source>
        <dbReference type="Proteomes" id="UP000254133"/>
    </source>
</evidence>
<dbReference type="Proteomes" id="UP000254133">
    <property type="component" value="Unassembled WGS sequence"/>
</dbReference>
<proteinExistence type="predicted"/>
<sequence length="98" mass="11105">MVLTPAKIRRELAKISFSTAHAKIYKANAIAHLLTYERSVASGGEMDLSALFAVYNYLVWLCDHVHEIDDKQVLPSQRLFLADAVVFVFETYEMQKGV</sequence>